<dbReference type="Proteomes" id="UP001143910">
    <property type="component" value="Unassembled WGS sequence"/>
</dbReference>
<protein>
    <submittedName>
        <fullName evidence="1">Uncharacterized protein</fullName>
    </submittedName>
</protein>
<proteinExistence type="predicted"/>
<evidence type="ECO:0000313" key="2">
    <source>
        <dbReference type="Proteomes" id="UP001143910"/>
    </source>
</evidence>
<comment type="caution">
    <text evidence="1">The sequence shown here is derived from an EMBL/GenBank/DDBJ whole genome shotgun (WGS) entry which is preliminary data.</text>
</comment>
<gene>
    <name evidence="1" type="ORF">NQ176_g3739</name>
</gene>
<dbReference type="EMBL" id="JANJQO010000362">
    <property type="protein sequence ID" value="KAJ2978581.1"/>
    <property type="molecule type" value="Genomic_DNA"/>
</dbReference>
<sequence>MDSFPEQVSSSLPSADIKPPPPVDGASSSPTSSLTIAITVRGRMQLNRARVSQITFSRGDTRLAALSRHRSTVPATNNRRWQRIEVYNAATLASIYMPNSSGHFENEYKAFAENGAQALAFGPETVAEEPKSSARNIFSRKDKGTAKQPEPFIPLLFLHGKPNSITEQHGQYDVNTCMAIIDVGCMKRSSHVENIPIEVPIALNGDGTCMVGRSAEDPTEMYIMEASTQAAQQSLRTLACLPGHLAAIKQVAFMPDGRSVVSLAEDGTARITLYSGPDIGKTLYKCHIDHHGYSASHMQASPTGRFVASVWGRRVVRWYPETGTLLSYNLDAVRSIELWPLAFSADACLLVCRTENGLDIVRVEDGTSAGHLNWAQDKGNFATAAAFSSNGQQLAVGFHNGLIYMHDLSYTANPAINQEASEEAPPTYVEKNS</sequence>
<name>A0ACC1NJ71_9HYPO</name>
<reference evidence="1" key="1">
    <citation type="submission" date="2022-08" db="EMBL/GenBank/DDBJ databases">
        <title>Genome Sequence of Lecanicillium fungicola.</title>
        <authorList>
            <person name="Buettner E."/>
        </authorList>
    </citation>
    <scope>NUCLEOTIDE SEQUENCE</scope>
    <source>
        <strain evidence="1">Babe33</strain>
    </source>
</reference>
<evidence type="ECO:0000313" key="1">
    <source>
        <dbReference type="EMBL" id="KAJ2978581.1"/>
    </source>
</evidence>
<keyword evidence="2" id="KW-1185">Reference proteome</keyword>
<organism evidence="1 2">
    <name type="scientific">Zarea fungicola</name>
    <dbReference type="NCBI Taxonomy" id="93591"/>
    <lineage>
        <taxon>Eukaryota</taxon>
        <taxon>Fungi</taxon>
        <taxon>Dikarya</taxon>
        <taxon>Ascomycota</taxon>
        <taxon>Pezizomycotina</taxon>
        <taxon>Sordariomycetes</taxon>
        <taxon>Hypocreomycetidae</taxon>
        <taxon>Hypocreales</taxon>
        <taxon>Cordycipitaceae</taxon>
        <taxon>Zarea</taxon>
    </lineage>
</organism>
<accession>A0ACC1NJ71</accession>